<feature type="binding site" evidence="12">
    <location>
        <position position="184"/>
    </location>
    <ligand>
        <name>Fe cation</name>
        <dbReference type="ChEBI" id="CHEBI:24875"/>
        <label>1</label>
    </ligand>
</feature>
<feature type="binding site" evidence="12">
    <location>
        <position position="88"/>
    </location>
    <ligand>
        <name>Fe cation</name>
        <dbReference type="ChEBI" id="CHEBI:24875"/>
        <label>2</label>
    </ligand>
</feature>
<comment type="subunit">
    <text evidence="12">Component of a multi-subunit COQ enzyme complex, composed of at least COQ3, COQ4, COQ5, COQ6, COQ7 and COQ9.</text>
</comment>
<dbReference type="Pfam" id="PF03232">
    <property type="entry name" value="COQ7"/>
    <property type="match status" value="1"/>
</dbReference>
<dbReference type="Pfam" id="PF00291">
    <property type="entry name" value="PALP"/>
    <property type="match status" value="1"/>
</dbReference>
<comment type="cofactor">
    <cofactor evidence="1">
        <name>pyridoxal 5'-phosphate</name>
        <dbReference type="ChEBI" id="CHEBI:597326"/>
    </cofactor>
</comment>
<gene>
    <name evidence="12" type="primary">COQ7</name>
    <name evidence="14" type="ORF">PCON_02228</name>
</gene>
<dbReference type="HAMAP" id="MF_01658">
    <property type="entry name" value="COQ7"/>
    <property type="match status" value="1"/>
</dbReference>
<keyword evidence="15" id="KW-1185">Reference proteome</keyword>
<keyword evidence="4 12" id="KW-0831">Ubiquinone biosynthesis</keyword>
<dbReference type="GO" id="GO:0016841">
    <property type="term" value="F:ammonia-lyase activity"/>
    <property type="evidence" value="ECO:0007669"/>
    <property type="project" value="UniProtKB-ARBA"/>
</dbReference>
<keyword evidence="6" id="KW-0663">Pyridoxal phosphate</keyword>
<dbReference type="eggNOG" id="KOG4061">
    <property type="taxonomic scope" value="Eukaryota"/>
</dbReference>
<dbReference type="CDD" id="cd01042">
    <property type="entry name" value="DMQH"/>
    <property type="match status" value="1"/>
</dbReference>
<dbReference type="PANTHER" id="PTHR11237">
    <property type="entry name" value="COENZYME Q10 BIOSYNTHESIS PROTEIN 7"/>
    <property type="match status" value="1"/>
</dbReference>
<dbReference type="eggNOG" id="KOG1251">
    <property type="taxonomic scope" value="Eukaryota"/>
</dbReference>
<keyword evidence="12" id="KW-0496">Mitochondrion</keyword>
<evidence type="ECO:0000259" key="13">
    <source>
        <dbReference type="Pfam" id="PF00291"/>
    </source>
</evidence>
<dbReference type="OrthoDB" id="275371at2759"/>
<keyword evidence="11" id="KW-0456">Lyase</keyword>
<evidence type="ECO:0000256" key="5">
    <source>
        <dbReference type="ARBA" id="ARBA00022723"/>
    </source>
</evidence>
<evidence type="ECO:0000313" key="14">
    <source>
        <dbReference type="EMBL" id="CCX33965.1"/>
    </source>
</evidence>
<evidence type="ECO:0000256" key="2">
    <source>
        <dbReference type="ARBA" id="ARBA00004749"/>
    </source>
</evidence>
<comment type="function">
    <text evidence="12">Catalyzes the hydroxylation of 2-polyprenyl-3-methyl-6-methoxy-1,4-benzoquinol (DMQH2) during ubiquinone biosynthesis. Has also a structural role in the COQ enzyme complex, stabilizing other COQ polypeptides.</text>
</comment>
<dbReference type="UniPathway" id="UPA00232"/>
<keyword evidence="12" id="KW-0999">Mitochondrion inner membrane</keyword>
<evidence type="ECO:0000256" key="10">
    <source>
        <dbReference type="ARBA" id="ARBA00023136"/>
    </source>
</evidence>
<dbReference type="STRING" id="1076935.U4LPT5"/>
<keyword evidence="8 12" id="KW-0408">Iron</keyword>
<comment type="catalytic activity">
    <reaction evidence="12">
        <text>a 5-methoxy-2-methyl-3-(all-trans-polyprenyl)benzene-1,4-diol + AH2 + O2 = a 3-demethylubiquinol + A + H2O</text>
        <dbReference type="Rhea" id="RHEA:50908"/>
        <dbReference type="Rhea" id="RHEA-COMP:10859"/>
        <dbReference type="Rhea" id="RHEA-COMP:10914"/>
        <dbReference type="ChEBI" id="CHEBI:13193"/>
        <dbReference type="ChEBI" id="CHEBI:15377"/>
        <dbReference type="ChEBI" id="CHEBI:15379"/>
        <dbReference type="ChEBI" id="CHEBI:17499"/>
        <dbReference type="ChEBI" id="CHEBI:84167"/>
        <dbReference type="ChEBI" id="CHEBI:84422"/>
        <dbReference type="EC" id="1.14.99.60"/>
    </reaction>
</comment>
<organism evidence="14 15">
    <name type="scientific">Pyronema omphalodes (strain CBS 100304)</name>
    <name type="common">Pyronema confluens</name>
    <dbReference type="NCBI Taxonomy" id="1076935"/>
    <lineage>
        <taxon>Eukaryota</taxon>
        <taxon>Fungi</taxon>
        <taxon>Dikarya</taxon>
        <taxon>Ascomycota</taxon>
        <taxon>Pezizomycotina</taxon>
        <taxon>Pezizomycetes</taxon>
        <taxon>Pezizales</taxon>
        <taxon>Pyronemataceae</taxon>
        <taxon>Pyronema</taxon>
    </lineage>
</organism>
<comment type="similarity">
    <text evidence="12">Belongs to the COQ7 family.</text>
</comment>
<feature type="binding site" evidence="12">
    <location>
        <position position="184"/>
    </location>
    <ligand>
        <name>Fe cation</name>
        <dbReference type="ChEBI" id="CHEBI:24875"/>
        <label>2</label>
    </ligand>
</feature>
<keyword evidence="7 12" id="KW-0560">Oxidoreductase</keyword>
<comment type="pathway">
    <text evidence="2 12">Cofactor biosynthesis; ubiquinone biosynthesis.</text>
</comment>
<protein>
    <recommendedName>
        <fullName evidence="12">5-demethoxyubiquinone hydroxylase, mitochondrial</fullName>
        <shortName evidence="12">DMQ hydroxylase</shortName>
        <ecNumber evidence="12">1.14.99.60</ecNumber>
    </recommendedName>
    <alternativeName>
        <fullName evidence="12">Ubiquinone biosynthesis monooxygenase COQ7</fullName>
    </alternativeName>
</protein>
<dbReference type="GO" id="GO:0008682">
    <property type="term" value="F:3-demethoxyubiquinol 3-hydroxylase activity"/>
    <property type="evidence" value="ECO:0007669"/>
    <property type="project" value="UniProtKB-EC"/>
</dbReference>
<dbReference type="InterPro" id="IPR036052">
    <property type="entry name" value="TrpB-like_PALP_sf"/>
</dbReference>
<feature type="binding site" evidence="12">
    <location>
        <position position="91"/>
    </location>
    <ligand>
        <name>Fe cation</name>
        <dbReference type="ChEBI" id="CHEBI:24875"/>
        <label>1</label>
    </ligand>
</feature>
<dbReference type="Gene3D" id="3.40.50.1100">
    <property type="match status" value="2"/>
</dbReference>
<dbReference type="InterPro" id="IPR009078">
    <property type="entry name" value="Ferritin-like_SF"/>
</dbReference>
<keyword evidence="9 12" id="KW-0503">Monooxygenase</keyword>
<dbReference type="GO" id="GO:0031314">
    <property type="term" value="C:extrinsic component of mitochondrial inner membrane"/>
    <property type="evidence" value="ECO:0007669"/>
    <property type="project" value="UniProtKB-UniRule"/>
</dbReference>
<dbReference type="InterPro" id="IPR001926">
    <property type="entry name" value="TrpB-like_PALP"/>
</dbReference>
<dbReference type="EC" id="1.14.99.60" evidence="12"/>
<evidence type="ECO:0000256" key="9">
    <source>
        <dbReference type="ARBA" id="ARBA00023033"/>
    </source>
</evidence>
<evidence type="ECO:0000256" key="12">
    <source>
        <dbReference type="HAMAP-Rule" id="MF_03194"/>
    </source>
</evidence>
<dbReference type="GO" id="GO:0016709">
    <property type="term" value="F:oxidoreductase activity, acting on paired donors, with incorporation or reduction of molecular oxygen, NAD(P)H as one donor, and incorporation of one atom of oxygen"/>
    <property type="evidence" value="ECO:0007669"/>
    <property type="project" value="UniProtKB-UniRule"/>
</dbReference>
<reference evidence="14 15" key="1">
    <citation type="journal article" date="2013" name="PLoS Genet.">
        <title>The genome and development-dependent transcriptomes of Pyronema confluens: a window into fungal evolution.</title>
        <authorList>
            <person name="Traeger S."/>
            <person name="Altegoer F."/>
            <person name="Freitag M."/>
            <person name="Gabaldon T."/>
            <person name="Kempken F."/>
            <person name="Kumar A."/>
            <person name="Marcet-Houben M."/>
            <person name="Poggeler S."/>
            <person name="Stajich J.E."/>
            <person name="Nowrousian M."/>
        </authorList>
    </citation>
    <scope>NUCLEOTIDE SEQUENCE [LARGE SCALE GENOMIC DNA]</scope>
    <source>
        <strain evidence="15">CBS 100304</strain>
        <tissue evidence="14">Vegetative mycelium</tissue>
    </source>
</reference>
<dbReference type="SUPFAM" id="SSF47240">
    <property type="entry name" value="Ferritin-like"/>
    <property type="match status" value="1"/>
</dbReference>
<name>U4LPT5_PYROM</name>
<feature type="domain" description="Tryptophan synthase beta chain-like PALP" evidence="13">
    <location>
        <begin position="219"/>
        <end position="463"/>
    </location>
</feature>
<dbReference type="SUPFAM" id="SSF53686">
    <property type="entry name" value="Tryptophan synthase beta subunit-like PLP-dependent enzymes"/>
    <property type="match status" value="1"/>
</dbReference>
<keyword evidence="5 12" id="KW-0479">Metal-binding</keyword>
<evidence type="ECO:0000256" key="4">
    <source>
        <dbReference type="ARBA" id="ARBA00022688"/>
    </source>
</evidence>
<keyword evidence="10 12" id="KW-0472">Membrane</keyword>
<feature type="binding site" evidence="12">
    <location>
        <position position="140"/>
    </location>
    <ligand>
        <name>Fe cation</name>
        <dbReference type="ChEBI" id="CHEBI:24875"/>
        <label>2</label>
    </ligand>
</feature>
<dbReference type="EMBL" id="HF936260">
    <property type="protein sequence ID" value="CCX33965.1"/>
    <property type="molecule type" value="Genomic_DNA"/>
</dbReference>
<evidence type="ECO:0000256" key="11">
    <source>
        <dbReference type="ARBA" id="ARBA00023239"/>
    </source>
</evidence>
<evidence type="ECO:0000256" key="6">
    <source>
        <dbReference type="ARBA" id="ARBA00022898"/>
    </source>
</evidence>
<evidence type="ECO:0000256" key="1">
    <source>
        <dbReference type="ARBA" id="ARBA00001933"/>
    </source>
</evidence>
<evidence type="ECO:0000256" key="3">
    <source>
        <dbReference type="ARBA" id="ARBA00010869"/>
    </source>
</evidence>
<comment type="cofactor">
    <cofactor evidence="12">
        <name>Fe cation</name>
        <dbReference type="ChEBI" id="CHEBI:24875"/>
    </cofactor>
    <text evidence="12">Binds 2 iron ions per subunit.</text>
</comment>
<keyword evidence="14" id="KW-0830">Ubiquinone</keyword>
<accession>U4LPT5</accession>
<proteinExistence type="inferred from homology"/>
<evidence type="ECO:0000256" key="8">
    <source>
        <dbReference type="ARBA" id="ARBA00023004"/>
    </source>
</evidence>
<dbReference type="Proteomes" id="UP000018144">
    <property type="component" value="Unassembled WGS sequence"/>
</dbReference>
<feature type="binding site" evidence="12">
    <location>
        <position position="187"/>
    </location>
    <ligand>
        <name>Fe cation</name>
        <dbReference type="ChEBI" id="CHEBI:24875"/>
        <label>2</label>
    </ligand>
</feature>
<evidence type="ECO:0000256" key="7">
    <source>
        <dbReference type="ARBA" id="ARBA00023002"/>
    </source>
</evidence>
<comment type="similarity">
    <text evidence="3">Belongs to the serine/threonine dehydratase family.</text>
</comment>
<dbReference type="GO" id="GO:0046872">
    <property type="term" value="F:metal ion binding"/>
    <property type="evidence" value="ECO:0007669"/>
    <property type="project" value="UniProtKB-KW"/>
</dbReference>
<feature type="binding site" evidence="12">
    <location>
        <position position="57"/>
    </location>
    <ligand>
        <name>Fe cation</name>
        <dbReference type="ChEBI" id="CHEBI:24875"/>
        <label>1</label>
    </ligand>
</feature>
<dbReference type="AlphaFoldDB" id="U4LPT5"/>
<dbReference type="InterPro" id="IPR011566">
    <property type="entry name" value="Ubq_synth_Coq7"/>
</dbReference>
<dbReference type="FunFam" id="3.40.50.1100:FF:000005">
    <property type="entry name" value="Threonine dehydratase catabolic"/>
    <property type="match status" value="1"/>
</dbReference>
<comment type="subcellular location">
    <subcellularLocation>
        <location evidence="12">Mitochondrion inner membrane</location>
        <topology evidence="12">Peripheral membrane protein</topology>
        <orientation evidence="12">Matrix side</orientation>
    </subcellularLocation>
</comment>
<evidence type="ECO:0000313" key="15">
    <source>
        <dbReference type="Proteomes" id="UP000018144"/>
    </source>
</evidence>
<sequence length="492" mass="53348">MPPRIIIPYRRIITPAIRYSSTAAASSSTPASNPPRPLTQKEHDFLEAALRVNQAGELGANLIYEGQYAVFKRDAKLKPLIRHMWDQEVHHLKKFDELIAKHRVRPTAMRPLWNIAGYALGVGTALLGPKAAMACTEAVETEIGGHYNNQLRVLLDMVKDDPDLLKNGEIKELVDTIRQFRDDELEHLDTAVEHDAQKAEGYEVLHNLIRGGCKAAIFIRGATHALARLSDDELRRGVVTHSSGNHAQALALAAKTLAEKKGFPIPAYVVMPTISTPSKIAATQGYGASVTFSGSTAPEREAAVALVQERTGAILVPPYDHNDIIIGQGTAALEFMAQVQEMEGEPLDVIITPCGGGGLLAGTAIAAQGTGTVVFGAEPREGADDAVRGLAAGERVKEVKSLTIADGLRTPVGVRNWEVVKDREMVRGVFSVEEEEIREAMRLVVERVKVLVEPSSAVPVAVVLWGSEFKKVIKEMFGERLVRVGAVGWALL</sequence>
<feature type="binding site" evidence="12">
    <location>
        <position position="88"/>
    </location>
    <ligand>
        <name>Fe cation</name>
        <dbReference type="ChEBI" id="CHEBI:24875"/>
        <label>1</label>
    </ligand>
</feature>
<dbReference type="GO" id="GO:0006744">
    <property type="term" value="P:ubiquinone biosynthetic process"/>
    <property type="evidence" value="ECO:0007669"/>
    <property type="project" value="UniProtKB-UniRule"/>
</dbReference>
<dbReference type="PANTHER" id="PTHR11237:SF4">
    <property type="entry name" value="5-DEMETHOXYUBIQUINONE HYDROXYLASE, MITOCHONDRIAL"/>
    <property type="match status" value="1"/>
</dbReference>